<reference evidence="3" key="1">
    <citation type="submission" date="2025-08" db="UniProtKB">
        <authorList>
            <consortium name="RefSeq"/>
        </authorList>
    </citation>
    <scope>IDENTIFICATION</scope>
    <source>
        <tissue evidence="3">Gonads</tissue>
    </source>
</reference>
<dbReference type="Proteomes" id="UP000085678">
    <property type="component" value="Unplaced"/>
</dbReference>
<dbReference type="RefSeq" id="XP_013421063.1">
    <property type="nucleotide sequence ID" value="XM_013565609.1"/>
</dbReference>
<dbReference type="InParanoid" id="A0A1S3KEK9"/>
<sequence>MMAGIVNTETKGGCLAKKASVYTAQERLGSAAYGGVIRAARNAVTQDNITTVYLPAQPTNVGSKIDSSVLRKRTVHTEDIGTGYIKHVIRKEHGKAQNWEKRIDVTFTKCETPESPVDSQSECDGGGCGEEDRFSTRSCGACKLNRRSADTPFLRRVKSANSDFSRYSLAESFPPPTLQRTVIMENNGRTPQNMKKKLISTESTRICSLNSGNARKSSLGDLEVSRSKQMLLRRNQTEMDVRMPRKGSYEDVSVATRRRRYSAHENGHSLLPRREADCDSIKLSVRALNTRRDSKDANGKLSPRSGVNRHQANGKNDLLNAPEDTETLSSARPQSARPNLENGDDNAPNSWTVEKCQKWMETLPEKFSGLNNILLPPIDHDTETSSFDLPPPGGGLDENGVG</sequence>
<organism evidence="2 3">
    <name type="scientific">Lingula anatina</name>
    <name type="common">Brachiopod</name>
    <name type="synonym">Lingula unguis</name>
    <dbReference type="NCBI Taxonomy" id="7574"/>
    <lineage>
        <taxon>Eukaryota</taxon>
        <taxon>Metazoa</taxon>
        <taxon>Spiralia</taxon>
        <taxon>Lophotrochozoa</taxon>
        <taxon>Brachiopoda</taxon>
        <taxon>Linguliformea</taxon>
        <taxon>Lingulata</taxon>
        <taxon>Lingulida</taxon>
        <taxon>Linguloidea</taxon>
        <taxon>Lingulidae</taxon>
        <taxon>Lingula</taxon>
    </lineage>
</organism>
<dbReference type="OrthoDB" id="6288434at2759"/>
<dbReference type="GeneID" id="106181281"/>
<protein>
    <submittedName>
        <fullName evidence="3">Uncharacterized protein LOC106181281</fullName>
    </submittedName>
</protein>
<feature type="region of interest" description="Disordered" evidence="1">
    <location>
        <begin position="289"/>
        <end position="350"/>
    </location>
</feature>
<dbReference type="KEGG" id="lak:106181281"/>
<feature type="compositionally biased region" description="Polar residues" evidence="1">
    <location>
        <begin position="327"/>
        <end position="337"/>
    </location>
</feature>
<evidence type="ECO:0000313" key="2">
    <source>
        <dbReference type="Proteomes" id="UP000085678"/>
    </source>
</evidence>
<feature type="region of interest" description="Disordered" evidence="1">
    <location>
        <begin position="374"/>
        <end position="402"/>
    </location>
</feature>
<evidence type="ECO:0000313" key="3">
    <source>
        <dbReference type="RefSeq" id="XP_013421063.1"/>
    </source>
</evidence>
<accession>A0A1S3KEK9</accession>
<name>A0A1S3KEK9_LINAN</name>
<dbReference type="AlphaFoldDB" id="A0A1S3KEK9"/>
<keyword evidence="2" id="KW-1185">Reference proteome</keyword>
<proteinExistence type="predicted"/>
<evidence type="ECO:0000256" key="1">
    <source>
        <dbReference type="SAM" id="MobiDB-lite"/>
    </source>
</evidence>
<gene>
    <name evidence="3" type="primary">LOC106181281</name>
</gene>